<reference evidence="1 2" key="1">
    <citation type="submission" date="2016-11" db="EMBL/GenBank/DDBJ databases">
        <title>The macronuclear genome of Stentor coeruleus: a giant cell with tiny introns.</title>
        <authorList>
            <person name="Slabodnick M."/>
            <person name="Ruby J.G."/>
            <person name="Reiff S.B."/>
            <person name="Swart E.C."/>
            <person name="Gosai S."/>
            <person name="Prabakaran S."/>
            <person name="Witkowska E."/>
            <person name="Larue G.E."/>
            <person name="Fisher S."/>
            <person name="Freeman R.M."/>
            <person name="Gunawardena J."/>
            <person name="Chu W."/>
            <person name="Stover N.A."/>
            <person name="Gregory B.D."/>
            <person name="Nowacki M."/>
            <person name="Derisi J."/>
            <person name="Roy S.W."/>
            <person name="Marshall W.F."/>
            <person name="Sood P."/>
        </authorList>
    </citation>
    <scope>NUCLEOTIDE SEQUENCE [LARGE SCALE GENOMIC DNA]</scope>
    <source>
        <strain evidence="1">WM001</strain>
    </source>
</reference>
<dbReference type="Proteomes" id="UP000187209">
    <property type="component" value="Unassembled WGS sequence"/>
</dbReference>
<protein>
    <submittedName>
        <fullName evidence="1">Uncharacterized protein</fullName>
    </submittedName>
</protein>
<sequence>MPKNHRRVETMIYLKKSAESQQKFEEIFLSSESSYEVIKTTRKIPIGSVYVQACKFCPGHSSLNDNDSFFNSSVEVLISELDRISDGENKDDTSEFTRIMQDIINQQIQNEYLRLAAKKELKHSLILSIKNSCL</sequence>
<proteinExistence type="predicted"/>
<dbReference type="AlphaFoldDB" id="A0A1R2AVK8"/>
<comment type="caution">
    <text evidence="1">The sequence shown here is derived from an EMBL/GenBank/DDBJ whole genome shotgun (WGS) entry which is preliminary data.</text>
</comment>
<evidence type="ECO:0000313" key="2">
    <source>
        <dbReference type="Proteomes" id="UP000187209"/>
    </source>
</evidence>
<name>A0A1R2AVK8_9CILI</name>
<keyword evidence="2" id="KW-1185">Reference proteome</keyword>
<evidence type="ECO:0000313" key="1">
    <source>
        <dbReference type="EMBL" id="OMJ68485.1"/>
    </source>
</evidence>
<gene>
    <name evidence="1" type="ORF">SteCoe_34051</name>
</gene>
<organism evidence="1 2">
    <name type="scientific">Stentor coeruleus</name>
    <dbReference type="NCBI Taxonomy" id="5963"/>
    <lineage>
        <taxon>Eukaryota</taxon>
        <taxon>Sar</taxon>
        <taxon>Alveolata</taxon>
        <taxon>Ciliophora</taxon>
        <taxon>Postciliodesmatophora</taxon>
        <taxon>Heterotrichea</taxon>
        <taxon>Heterotrichida</taxon>
        <taxon>Stentoridae</taxon>
        <taxon>Stentor</taxon>
    </lineage>
</organism>
<accession>A0A1R2AVK8</accession>
<dbReference type="EMBL" id="MPUH01001323">
    <property type="protein sequence ID" value="OMJ68485.1"/>
    <property type="molecule type" value="Genomic_DNA"/>
</dbReference>